<organism evidence="2 3">
    <name type="scientific">Rhodobacter xanthinilyticus</name>
    <dbReference type="NCBI Taxonomy" id="1850250"/>
    <lineage>
        <taxon>Bacteria</taxon>
        <taxon>Pseudomonadati</taxon>
        <taxon>Pseudomonadota</taxon>
        <taxon>Alphaproteobacteria</taxon>
        <taxon>Rhodobacterales</taxon>
        <taxon>Rhodobacter group</taxon>
        <taxon>Rhodobacter</taxon>
    </lineage>
</organism>
<dbReference type="RefSeq" id="WP_071165414.1">
    <property type="nucleotide sequence ID" value="NZ_CP017781.1"/>
</dbReference>
<dbReference type="SUPFAM" id="SSF64518">
    <property type="entry name" value="Phase 1 flagellin"/>
    <property type="match status" value="1"/>
</dbReference>
<evidence type="ECO:0000259" key="1">
    <source>
        <dbReference type="Pfam" id="PF00700"/>
    </source>
</evidence>
<evidence type="ECO:0000313" key="2">
    <source>
        <dbReference type="EMBL" id="AOZ68320.1"/>
    </source>
</evidence>
<dbReference type="KEGG" id="rhp:LPB142_02485"/>
<sequence>MNYISVGDMAQTYQMRLHNTQLKTTLNRLSEEVVTGIQKDVGKAVGGDFTMLSSINRSISAIASYDQATAEAGIFADAMQNSLDLMRTSASEIGVSLMSAATSSTPTLVNTTVATASDMFSSIVDALNTNVSGRYVFSGTATDTKPLDAAEDILSALGAHVAGLTTSADIEAAVEAWFMADPGDGGFIDQSYHGSQSELGPIRVADGQTVKLQMRAVDPEIREALAGFALAALVSNNYVGSDFTIHSELAQASGERIVAAGSTLASLQAGVGSVQGRISDAQTQNAAEKSSLEIARTNLIGADPYDSATALEAAQSQLETLYTLTARLSSLSLADYL</sequence>
<gene>
    <name evidence="2" type="ORF">LPB142_02485</name>
</gene>
<feature type="domain" description="Flagellin C-terminal" evidence="1">
    <location>
        <begin position="260"/>
        <end position="337"/>
    </location>
</feature>
<name>A0A1D9M941_9RHOB</name>
<reference evidence="2 3" key="1">
    <citation type="submission" date="2016-10" db="EMBL/GenBank/DDBJ databases">
        <title>Rhodobacter sp. LPB0142, isolated from sea water.</title>
        <authorList>
            <person name="Kim E."/>
            <person name="Yi H."/>
        </authorList>
    </citation>
    <scope>NUCLEOTIDE SEQUENCE [LARGE SCALE GENOMIC DNA]</scope>
    <source>
        <strain evidence="2 3">LPB0142</strain>
    </source>
</reference>
<accession>A0A1D9M941</accession>
<keyword evidence="3" id="KW-1185">Reference proteome</keyword>
<dbReference type="Pfam" id="PF00700">
    <property type="entry name" value="Flagellin_C"/>
    <property type="match status" value="1"/>
</dbReference>
<dbReference type="STRING" id="1850250.LPB142_02485"/>
<dbReference type="Proteomes" id="UP000176562">
    <property type="component" value="Chromosome"/>
</dbReference>
<evidence type="ECO:0000313" key="3">
    <source>
        <dbReference type="Proteomes" id="UP000176562"/>
    </source>
</evidence>
<protein>
    <recommendedName>
        <fullName evidence="1">Flagellin C-terminal domain-containing protein</fullName>
    </recommendedName>
</protein>
<dbReference type="EMBL" id="CP017781">
    <property type="protein sequence ID" value="AOZ68320.1"/>
    <property type="molecule type" value="Genomic_DNA"/>
</dbReference>
<dbReference type="Gene3D" id="1.20.1330.10">
    <property type="entry name" value="f41 fragment of flagellin, N-terminal domain"/>
    <property type="match status" value="1"/>
</dbReference>
<dbReference type="AlphaFoldDB" id="A0A1D9M941"/>
<dbReference type="InterPro" id="IPR046358">
    <property type="entry name" value="Flagellin_C"/>
</dbReference>
<proteinExistence type="predicted"/>